<evidence type="ECO:0000256" key="1">
    <source>
        <dbReference type="ARBA" id="ARBA00007677"/>
    </source>
</evidence>
<name>A0A4P9Y3T3_9FUNG</name>
<feature type="active site" description="Nucleophile" evidence="3">
    <location>
        <position position="235"/>
    </location>
</feature>
<dbReference type="PIRSF" id="PIRSF018153">
    <property type="entry name" value="Glyco_trans_15"/>
    <property type="match status" value="1"/>
</dbReference>
<sequence length="334" mass="39808">MNKEEEALALAAEDNQIPAFARGPRAKAAFVILVRNSDLQDMRKTLREVEDRFNRNFNYPYVFLNDEPFTEEFKTYTQSLTKAECKYGLIPKEHWSYPSWIDQTRAKEAREDMKRRKIIYGGSESYRNMCRYESGFFYRHPLMLEYDYYWRVEPGVHFHCDIDFDPFMYMQTHNKTYSFTVSLYEYVDTIPTLWKTTKDFMKKHPEHIAKDNSLGFISNDNGATYNLCHFWSNFEIASTKFLRSPAYSDYFDYLDQAGGFFYERWGDAPVHSIAAALFLPRDKIHFFNEIGYTHSPFTHCPVSEELQRKCHCNPKDNFDDHGYSCTKRWLSQNW</sequence>
<evidence type="ECO:0000256" key="3">
    <source>
        <dbReference type="PIRSR" id="PIRSR018153-1"/>
    </source>
</evidence>
<reference evidence="5" key="1">
    <citation type="journal article" date="2018" name="Nat. Microbiol.">
        <title>Leveraging single-cell genomics to expand the fungal tree of life.</title>
        <authorList>
            <person name="Ahrendt S.R."/>
            <person name="Quandt C.A."/>
            <person name="Ciobanu D."/>
            <person name="Clum A."/>
            <person name="Salamov A."/>
            <person name="Andreopoulos B."/>
            <person name="Cheng J.F."/>
            <person name="Woyke T."/>
            <person name="Pelin A."/>
            <person name="Henrissat B."/>
            <person name="Reynolds N.K."/>
            <person name="Benny G.L."/>
            <person name="Smith M.E."/>
            <person name="James T.Y."/>
            <person name="Grigoriev I.V."/>
        </authorList>
    </citation>
    <scope>NUCLEOTIDE SEQUENCE [LARGE SCALE GENOMIC DNA]</scope>
</reference>
<dbReference type="Proteomes" id="UP000267251">
    <property type="component" value="Unassembled WGS sequence"/>
</dbReference>
<dbReference type="PANTHER" id="PTHR31121">
    <property type="entry name" value="ALPHA-1,2 MANNOSYLTRANSFERASE KTR1"/>
    <property type="match status" value="1"/>
</dbReference>
<dbReference type="Gene3D" id="3.90.550.10">
    <property type="entry name" value="Spore Coat Polysaccharide Biosynthesis Protein SpsA, Chain A"/>
    <property type="match status" value="1"/>
</dbReference>
<dbReference type="PANTHER" id="PTHR31121:SF6">
    <property type="entry name" value="ALPHA-1,2 MANNOSYLTRANSFERASE KTR1"/>
    <property type="match status" value="1"/>
</dbReference>
<protein>
    <submittedName>
        <fullName evidence="4">Putative mannosyltransferase</fullName>
    </submittedName>
</protein>
<organism evidence="4 5">
    <name type="scientific">Piptocephalis cylindrospora</name>
    <dbReference type="NCBI Taxonomy" id="1907219"/>
    <lineage>
        <taxon>Eukaryota</taxon>
        <taxon>Fungi</taxon>
        <taxon>Fungi incertae sedis</taxon>
        <taxon>Zoopagomycota</taxon>
        <taxon>Zoopagomycotina</taxon>
        <taxon>Zoopagomycetes</taxon>
        <taxon>Zoopagales</taxon>
        <taxon>Piptocephalidaceae</taxon>
        <taxon>Piptocephalis</taxon>
    </lineage>
</organism>
<dbReference type="OrthoDB" id="439943at2759"/>
<dbReference type="InterPro" id="IPR029044">
    <property type="entry name" value="Nucleotide-diphossugar_trans"/>
</dbReference>
<keyword evidence="2 4" id="KW-0808">Transferase</keyword>
<dbReference type="GO" id="GO:0006493">
    <property type="term" value="P:protein O-linked glycosylation"/>
    <property type="evidence" value="ECO:0007669"/>
    <property type="project" value="TreeGrafter"/>
</dbReference>
<accession>A0A4P9Y3T3</accession>
<dbReference type="SUPFAM" id="SSF53448">
    <property type="entry name" value="Nucleotide-diphospho-sugar transferases"/>
    <property type="match status" value="1"/>
</dbReference>
<dbReference type="GO" id="GO:0006487">
    <property type="term" value="P:protein N-linked glycosylation"/>
    <property type="evidence" value="ECO:0007669"/>
    <property type="project" value="TreeGrafter"/>
</dbReference>
<dbReference type="Pfam" id="PF01793">
    <property type="entry name" value="Glyco_transf_15"/>
    <property type="match status" value="1"/>
</dbReference>
<dbReference type="GO" id="GO:0000026">
    <property type="term" value="F:alpha-1,2-mannosyltransferase activity"/>
    <property type="evidence" value="ECO:0007669"/>
    <property type="project" value="TreeGrafter"/>
</dbReference>
<dbReference type="InterPro" id="IPR002685">
    <property type="entry name" value="Glyco_trans_15"/>
</dbReference>
<evidence type="ECO:0000256" key="2">
    <source>
        <dbReference type="ARBA" id="ARBA00022679"/>
    </source>
</evidence>
<dbReference type="GO" id="GO:0016020">
    <property type="term" value="C:membrane"/>
    <property type="evidence" value="ECO:0007669"/>
    <property type="project" value="InterPro"/>
</dbReference>
<dbReference type="FunFam" id="3.90.550.10:FF:000051">
    <property type="entry name" value="Alpha-1,2-mannosyltransferase (Ktr4)"/>
    <property type="match status" value="1"/>
</dbReference>
<keyword evidence="5" id="KW-1185">Reference proteome</keyword>
<proteinExistence type="inferred from homology"/>
<keyword evidence="4" id="KW-0328">Glycosyltransferase</keyword>
<dbReference type="AlphaFoldDB" id="A0A4P9Y3T3"/>
<dbReference type="EMBL" id="KZ988320">
    <property type="protein sequence ID" value="RKP12470.1"/>
    <property type="molecule type" value="Genomic_DNA"/>
</dbReference>
<dbReference type="GO" id="GO:0005794">
    <property type="term" value="C:Golgi apparatus"/>
    <property type="evidence" value="ECO:0007669"/>
    <property type="project" value="TreeGrafter"/>
</dbReference>
<dbReference type="GO" id="GO:0000032">
    <property type="term" value="P:cell wall mannoprotein biosynthetic process"/>
    <property type="evidence" value="ECO:0007669"/>
    <property type="project" value="TreeGrafter"/>
</dbReference>
<gene>
    <name evidence="4" type="ORF">BJ684DRAFT_11430</name>
</gene>
<evidence type="ECO:0000313" key="5">
    <source>
        <dbReference type="Proteomes" id="UP000267251"/>
    </source>
</evidence>
<evidence type="ECO:0000313" key="4">
    <source>
        <dbReference type="EMBL" id="RKP12470.1"/>
    </source>
</evidence>
<comment type="similarity">
    <text evidence="1">Belongs to the glycosyltransferase 15 family.</text>
</comment>